<evidence type="ECO:0000256" key="5">
    <source>
        <dbReference type="ARBA" id="ARBA00022824"/>
    </source>
</evidence>
<feature type="repeat" description="ARM" evidence="7">
    <location>
        <begin position="316"/>
        <end position="359"/>
    </location>
</feature>
<evidence type="ECO:0000256" key="2">
    <source>
        <dbReference type="ARBA" id="ARBA00004240"/>
    </source>
</evidence>
<feature type="compositionally biased region" description="Basic and acidic residues" evidence="8">
    <location>
        <begin position="61"/>
        <end position="73"/>
    </location>
</feature>
<keyword evidence="4" id="KW-0963">Cytoplasm</keyword>
<feature type="compositionally biased region" description="Low complexity" evidence="8">
    <location>
        <begin position="85"/>
        <end position="98"/>
    </location>
</feature>
<dbReference type="SUPFAM" id="SSF48371">
    <property type="entry name" value="ARM repeat"/>
    <property type="match status" value="1"/>
</dbReference>
<evidence type="ECO:0000256" key="7">
    <source>
        <dbReference type="PROSITE-ProRule" id="PRU00259"/>
    </source>
</evidence>
<evidence type="ECO:0000313" key="10">
    <source>
        <dbReference type="Proteomes" id="UP000002748"/>
    </source>
</evidence>
<keyword evidence="5" id="KW-0256">Endoplasmic reticulum</keyword>
<dbReference type="GO" id="GO:0005739">
    <property type="term" value="C:mitochondrion"/>
    <property type="evidence" value="ECO:0007669"/>
    <property type="project" value="UniProtKB-SubCell"/>
</dbReference>
<dbReference type="VEuPathDB" id="FungiDB:A1Q1_02450"/>
<dbReference type="GeneID" id="25985964"/>
<dbReference type="RefSeq" id="XP_014179187.1">
    <property type="nucleotide sequence ID" value="XM_014323712.1"/>
</dbReference>
<evidence type="ECO:0000256" key="1">
    <source>
        <dbReference type="ARBA" id="ARBA00004173"/>
    </source>
</evidence>
<sequence>MTNSEPEMELSSAQPHPFNGQVEELQRLILASGPEQGDYDNVCQRAAGELDKIASKLRDSHTVRADGPAHDSVQDCGGEAGGNGAAAEAVAAGRASRGQPERGLRAETTIDGPAARRLRAADSVAAEPDKRQAPLTGLLKLTEGVPDAEWLWAIADNVVLQKPTFSLTASDFTPFVPTFTLDMDPDEFPTSLNIVKHSTGVLERFAAADMLAPQLLKDKPSVEPMLDFIEHAELPSQVENREETDKELGKAKAAAARTLVFLMSETEVPTWLWERVERWFDQDAQKRPDLVSCALLAYGNRARSDAASIATLKSPSLLPRLVHLLNPKSPLIVQHALLGLLRNLSIPEANRKPLGDAGVVEGVVGLEPWTEQRDVVGAVQGAAIGVVKALVRDPANAIRFANTSGPQDLLSLIDRTSDPALSLEATRVFVNAIRSLSQGPIASSPEAKEALEAYTSADALDAVAGLLAAPYPVLMNEGLVALSLASLSQKSAVEGALMRPSRVQTAPAPNASSTQADDGKGAKRVDLEQTAKLRPVDKLVKILDPSPASDNVGPEIKANAGTLVKSVGGKVADTIKGGLKNEAEIIAMDK</sequence>
<reference evidence="9 10" key="1">
    <citation type="journal article" date="2012" name="Eukaryot. Cell">
        <title>Draft genome sequence of CBS 2479, the standard type strain of Trichosporon asahii.</title>
        <authorList>
            <person name="Yang R.Y."/>
            <person name="Li H.T."/>
            <person name="Zhu H."/>
            <person name="Zhou G.P."/>
            <person name="Wang M."/>
            <person name="Wang L."/>
        </authorList>
    </citation>
    <scope>NUCLEOTIDE SEQUENCE [LARGE SCALE GENOMIC DNA]</scope>
    <source>
        <strain evidence="10">ATCC 90039 / CBS 2479 / JCM 2466 / KCTC 7840 / NCYC 2677 / UAMH 7654</strain>
    </source>
</reference>
<evidence type="ECO:0000256" key="8">
    <source>
        <dbReference type="SAM" id="MobiDB-lite"/>
    </source>
</evidence>
<comment type="caution">
    <text evidence="9">The sequence shown here is derived from an EMBL/GenBank/DDBJ whole genome shotgun (WGS) entry which is preliminary data.</text>
</comment>
<dbReference type="InterPro" id="IPR040144">
    <property type="entry name" value="RAP1GDS1"/>
</dbReference>
<gene>
    <name evidence="9" type="ORF">A1Q1_02450</name>
</gene>
<dbReference type="GO" id="GO:0005783">
    <property type="term" value="C:endoplasmic reticulum"/>
    <property type="evidence" value="ECO:0007669"/>
    <property type="project" value="UniProtKB-SubCell"/>
</dbReference>
<evidence type="ECO:0000313" key="9">
    <source>
        <dbReference type="EMBL" id="EJT48542.1"/>
    </source>
</evidence>
<feature type="region of interest" description="Disordered" evidence="8">
    <location>
        <begin position="1"/>
        <end position="21"/>
    </location>
</feature>
<dbReference type="PANTHER" id="PTHR10957">
    <property type="entry name" value="RAP1 GTPASE-GDP DISSOCIATION STIMULATOR 1"/>
    <property type="match status" value="1"/>
</dbReference>
<dbReference type="InterPro" id="IPR016024">
    <property type="entry name" value="ARM-type_fold"/>
</dbReference>
<dbReference type="KEGG" id="tasa:A1Q1_02450"/>
<keyword evidence="6" id="KW-0496">Mitochondrion</keyword>
<dbReference type="GO" id="GO:0005085">
    <property type="term" value="F:guanyl-nucleotide exchange factor activity"/>
    <property type="evidence" value="ECO:0007669"/>
    <property type="project" value="InterPro"/>
</dbReference>
<accession>J6F096</accession>
<dbReference type="Gene3D" id="1.25.10.10">
    <property type="entry name" value="Leucine-rich Repeat Variant"/>
    <property type="match status" value="1"/>
</dbReference>
<evidence type="ECO:0000256" key="6">
    <source>
        <dbReference type="ARBA" id="ARBA00023128"/>
    </source>
</evidence>
<comment type="subcellular location">
    <subcellularLocation>
        <location evidence="3">Cytoplasm</location>
        <location evidence="3">Cytosol</location>
    </subcellularLocation>
    <subcellularLocation>
        <location evidence="2">Endoplasmic reticulum</location>
    </subcellularLocation>
    <subcellularLocation>
        <location evidence="1">Mitochondrion</location>
    </subcellularLocation>
</comment>
<dbReference type="AlphaFoldDB" id="J6F096"/>
<dbReference type="HOGENOM" id="CLU_451424_0_0_1"/>
<dbReference type="InterPro" id="IPR011989">
    <property type="entry name" value="ARM-like"/>
</dbReference>
<dbReference type="PROSITE" id="PS50176">
    <property type="entry name" value="ARM_REPEAT"/>
    <property type="match status" value="1"/>
</dbReference>
<evidence type="ECO:0000256" key="4">
    <source>
        <dbReference type="ARBA" id="ARBA00022490"/>
    </source>
</evidence>
<dbReference type="EMBL" id="ALBS01000202">
    <property type="protein sequence ID" value="EJT48542.1"/>
    <property type="molecule type" value="Genomic_DNA"/>
</dbReference>
<dbReference type="InterPro" id="IPR000225">
    <property type="entry name" value="Armadillo"/>
</dbReference>
<organism evidence="9 10">
    <name type="scientific">Trichosporon asahii var. asahii (strain ATCC 90039 / CBS 2479 / JCM 2466 / KCTC 7840 / NBRC 103889/ NCYC 2677 / UAMH 7654)</name>
    <name type="common">Yeast</name>
    <dbReference type="NCBI Taxonomy" id="1186058"/>
    <lineage>
        <taxon>Eukaryota</taxon>
        <taxon>Fungi</taxon>
        <taxon>Dikarya</taxon>
        <taxon>Basidiomycota</taxon>
        <taxon>Agaricomycotina</taxon>
        <taxon>Tremellomycetes</taxon>
        <taxon>Trichosporonales</taxon>
        <taxon>Trichosporonaceae</taxon>
        <taxon>Trichosporon</taxon>
    </lineage>
</organism>
<dbReference type="GO" id="GO:0005829">
    <property type="term" value="C:cytosol"/>
    <property type="evidence" value="ECO:0007669"/>
    <property type="project" value="UniProtKB-SubCell"/>
</dbReference>
<evidence type="ECO:0000256" key="3">
    <source>
        <dbReference type="ARBA" id="ARBA00004514"/>
    </source>
</evidence>
<feature type="region of interest" description="Disordered" evidence="8">
    <location>
        <begin position="61"/>
        <end position="104"/>
    </location>
</feature>
<feature type="region of interest" description="Disordered" evidence="8">
    <location>
        <begin position="498"/>
        <end position="524"/>
    </location>
</feature>
<proteinExistence type="predicted"/>
<name>J6F096_TRIAS</name>
<dbReference type="Proteomes" id="UP000002748">
    <property type="component" value="Unassembled WGS sequence"/>
</dbReference>
<dbReference type="OrthoDB" id="26149at2759"/>
<protein>
    <submittedName>
        <fullName evidence="9">Uncharacterized protein</fullName>
    </submittedName>
</protein>